<keyword evidence="2" id="KW-1185">Reference proteome</keyword>
<comment type="caution">
    <text evidence="1">The sequence shown here is derived from an EMBL/GenBank/DDBJ whole genome shotgun (WGS) entry which is preliminary data.</text>
</comment>
<sequence length="192" mass="21976">MMFNCFWHIPDWTFVDILGFVWDGLKAAAPALVAWVAYKVSVEAKDATQAQKDIAANQYLISLYDVRRSSLSKLTTWLKSNENKILGTRETNSDIPDIIQEIEDTYCMNFNIRGIDKQIADILAEELQASVLDKWVERESDHSSQAVRNSLAEAAHHRARHAEFQRLLVDDLEKIVLKCRAKLKVPDQPYQA</sequence>
<protein>
    <submittedName>
        <fullName evidence="1">Uncharacterized protein</fullName>
    </submittedName>
</protein>
<evidence type="ECO:0000313" key="1">
    <source>
        <dbReference type="EMBL" id="GLQ68440.1"/>
    </source>
</evidence>
<dbReference type="Proteomes" id="UP001156672">
    <property type="component" value="Unassembled WGS sequence"/>
</dbReference>
<dbReference type="EMBL" id="BSNW01000006">
    <property type="protein sequence ID" value="GLQ68440.1"/>
    <property type="molecule type" value="Genomic_DNA"/>
</dbReference>
<proteinExistence type="predicted"/>
<dbReference type="RefSeq" id="WP_145995594.1">
    <property type="nucleotide sequence ID" value="NZ_BEWL01000001.1"/>
</dbReference>
<name>A0ABQ5WZA1_9PROT</name>
<reference evidence="2" key="1">
    <citation type="journal article" date="2019" name="Int. J. Syst. Evol. Microbiol.">
        <title>The Global Catalogue of Microorganisms (GCM) 10K type strain sequencing project: providing services to taxonomists for standard genome sequencing and annotation.</title>
        <authorList>
            <consortium name="The Broad Institute Genomics Platform"/>
            <consortium name="The Broad Institute Genome Sequencing Center for Infectious Disease"/>
            <person name="Wu L."/>
            <person name="Ma J."/>
        </authorList>
    </citation>
    <scope>NUCLEOTIDE SEQUENCE [LARGE SCALE GENOMIC DNA]</scope>
    <source>
        <strain evidence="2">NBRC 3250</strain>
    </source>
</reference>
<organism evidence="1 2">
    <name type="scientific">Gluconobacter albidus</name>
    <dbReference type="NCBI Taxonomy" id="318683"/>
    <lineage>
        <taxon>Bacteria</taxon>
        <taxon>Pseudomonadati</taxon>
        <taxon>Pseudomonadota</taxon>
        <taxon>Alphaproteobacteria</taxon>
        <taxon>Acetobacterales</taxon>
        <taxon>Acetobacteraceae</taxon>
        <taxon>Gluconobacter</taxon>
    </lineage>
</organism>
<evidence type="ECO:0000313" key="2">
    <source>
        <dbReference type="Proteomes" id="UP001156672"/>
    </source>
</evidence>
<gene>
    <name evidence="1" type="ORF">GCM10007866_08880</name>
</gene>
<accession>A0ABQ5WZA1</accession>